<accession>A0A8J3J6A5</accession>
<proteinExistence type="predicted"/>
<dbReference type="PANTHER" id="PTHR43877">
    <property type="entry name" value="AMINOALKYLPHOSPHONATE N-ACETYLTRANSFERASE-RELATED-RELATED"/>
    <property type="match status" value="1"/>
</dbReference>
<dbReference type="SUPFAM" id="SSF55729">
    <property type="entry name" value="Acyl-CoA N-acyltransferases (Nat)"/>
    <property type="match status" value="1"/>
</dbReference>
<dbReference type="InterPro" id="IPR016181">
    <property type="entry name" value="Acyl_CoA_acyltransferase"/>
</dbReference>
<evidence type="ECO:0000313" key="5">
    <source>
        <dbReference type="EMBL" id="GID12406.1"/>
    </source>
</evidence>
<dbReference type="AlphaFoldDB" id="A0A8J3J6A5"/>
<dbReference type="Proteomes" id="UP000612808">
    <property type="component" value="Unassembled WGS sequence"/>
</dbReference>
<reference evidence="5" key="1">
    <citation type="submission" date="2021-01" db="EMBL/GenBank/DDBJ databases">
        <title>Whole genome shotgun sequence of Actinocatenispora rupis NBRC 107355.</title>
        <authorList>
            <person name="Komaki H."/>
            <person name="Tamura T."/>
        </authorList>
    </citation>
    <scope>NUCLEOTIDE SEQUENCE</scope>
    <source>
        <strain evidence="5">NBRC 107355</strain>
    </source>
</reference>
<feature type="domain" description="N-acetyltransferase" evidence="4">
    <location>
        <begin position="1"/>
        <end position="151"/>
    </location>
</feature>
<keyword evidence="2" id="KW-0012">Acyltransferase</keyword>
<evidence type="ECO:0000256" key="3">
    <source>
        <dbReference type="SAM" id="MobiDB-lite"/>
    </source>
</evidence>
<dbReference type="InterPro" id="IPR050832">
    <property type="entry name" value="Bact_Acetyltransf"/>
</dbReference>
<name>A0A8J3J6A5_9ACTN</name>
<sequence length="171" mass="18553">MTPRVATVHDAGAVAELLDAFNREFATPTPGVATLTARLVRLLAGPAMFAMLCGEPPVAVALVSLRPNVWYEGPAALLDELYVAPDRRNRGIGTELLTSVESEARRRGGEVLEINVDGQDTDARRFYRRHGYTDTEPGQSEPSLYYYKELATPTGETQGPPSTDAPPPSVR</sequence>
<dbReference type="GO" id="GO:0016747">
    <property type="term" value="F:acyltransferase activity, transferring groups other than amino-acyl groups"/>
    <property type="evidence" value="ECO:0007669"/>
    <property type="project" value="InterPro"/>
</dbReference>
<dbReference type="EMBL" id="BOMB01000019">
    <property type="protein sequence ID" value="GID12406.1"/>
    <property type="molecule type" value="Genomic_DNA"/>
</dbReference>
<feature type="region of interest" description="Disordered" evidence="3">
    <location>
        <begin position="148"/>
        <end position="171"/>
    </location>
</feature>
<protein>
    <recommendedName>
        <fullName evidence="4">N-acetyltransferase domain-containing protein</fullName>
    </recommendedName>
</protein>
<dbReference type="PROSITE" id="PS51186">
    <property type="entry name" value="GNAT"/>
    <property type="match status" value="1"/>
</dbReference>
<evidence type="ECO:0000256" key="1">
    <source>
        <dbReference type="ARBA" id="ARBA00022679"/>
    </source>
</evidence>
<evidence type="ECO:0000256" key="2">
    <source>
        <dbReference type="ARBA" id="ARBA00023315"/>
    </source>
</evidence>
<comment type="caution">
    <text evidence="5">The sequence shown here is derived from an EMBL/GenBank/DDBJ whole genome shotgun (WGS) entry which is preliminary data.</text>
</comment>
<evidence type="ECO:0000313" key="6">
    <source>
        <dbReference type="Proteomes" id="UP000612808"/>
    </source>
</evidence>
<evidence type="ECO:0000259" key="4">
    <source>
        <dbReference type="PROSITE" id="PS51186"/>
    </source>
</evidence>
<dbReference type="Pfam" id="PF00583">
    <property type="entry name" value="Acetyltransf_1"/>
    <property type="match status" value="1"/>
</dbReference>
<gene>
    <name evidence="5" type="ORF">Aru02nite_32950</name>
</gene>
<keyword evidence="6" id="KW-1185">Reference proteome</keyword>
<keyword evidence="1" id="KW-0808">Transferase</keyword>
<dbReference type="InterPro" id="IPR000182">
    <property type="entry name" value="GNAT_dom"/>
</dbReference>
<dbReference type="Gene3D" id="3.40.630.30">
    <property type="match status" value="1"/>
</dbReference>
<dbReference type="CDD" id="cd04301">
    <property type="entry name" value="NAT_SF"/>
    <property type="match status" value="1"/>
</dbReference>
<organism evidence="5 6">
    <name type="scientific">Actinocatenispora rupis</name>
    <dbReference type="NCBI Taxonomy" id="519421"/>
    <lineage>
        <taxon>Bacteria</taxon>
        <taxon>Bacillati</taxon>
        <taxon>Actinomycetota</taxon>
        <taxon>Actinomycetes</taxon>
        <taxon>Micromonosporales</taxon>
        <taxon>Micromonosporaceae</taxon>
        <taxon>Actinocatenispora</taxon>
    </lineage>
</organism>